<keyword evidence="1" id="KW-1133">Transmembrane helix</keyword>
<protein>
    <submittedName>
        <fullName evidence="2">Uncharacterized protein</fullName>
    </submittedName>
</protein>
<dbReference type="EMBL" id="OZ034821">
    <property type="protein sequence ID" value="CAL1405406.1"/>
    <property type="molecule type" value="Genomic_DNA"/>
</dbReference>
<evidence type="ECO:0000313" key="2">
    <source>
        <dbReference type="EMBL" id="CAL1405406.1"/>
    </source>
</evidence>
<sequence>MPLGRDVMVTAVTSWNVSESPKMTSFGSVFKLGDRDNDLCVPSAIFLAAKLHHVRDSTGITLYLLLGCMLKFAILFTVVILKPRTWSWHGGHGRDMWS</sequence>
<keyword evidence="1" id="KW-0472">Membrane</keyword>
<name>A0AAV2G4F5_9ROSI</name>
<keyword evidence="3" id="KW-1185">Reference proteome</keyword>
<feature type="transmembrane region" description="Helical" evidence="1">
    <location>
        <begin position="60"/>
        <end position="81"/>
    </location>
</feature>
<evidence type="ECO:0000256" key="1">
    <source>
        <dbReference type="SAM" id="Phobius"/>
    </source>
</evidence>
<accession>A0AAV2G4F5</accession>
<reference evidence="2 3" key="1">
    <citation type="submission" date="2024-04" db="EMBL/GenBank/DDBJ databases">
        <authorList>
            <person name="Fracassetti M."/>
        </authorList>
    </citation>
    <scope>NUCLEOTIDE SEQUENCE [LARGE SCALE GENOMIC DNA]</scope>
</reference>
<evidence type="ECO:0000313" key="3">
    <source>
        <dbReference type="Proteomes" id="UP001497516"/>
    </source>
</evidence>
<organism evidence="2 3">
    <name type="scientific">Linum trigynum</name>
    <dbReference type="NCBI Taxonomy" id="586398"/>
    <lineage>
        <taxon>Eukaryota</taxon>
        <taxon>Viridiplantae</taxon>
        <taxon>Streptophyta</taxon>
        <taxon>Embryophyta</taxon>
        <taxon>Tracheophyta</taxon>
        <taxon>Spermatophyta</taxon>
        <taxon>Magnoliopsida</taxon>
        <taxon>eudicotyledons</taxon>
        <taxon>Gunneridae</taxon>
        <taxon>Pentapetalae</taxon>
        <taxon>rosids</taxon>
        <taxon>fabids</taxon>
        <taxon>Malpighiales</taxon>
        <taxon>Linaceae</taxon>
        <taxon>Linum</taxon>
    </lineage>
</organism>
<dbReference type="AlphaFoldDB" id="A0AAV2G4F5"/>
<dbReference type="Proteomes" id="UP001497516">
    <property type="component" value="Chromosome 8"/>
</dbReference>
<gene>
    <name evidence="2" type="ORF">LTRI10_LOCUS45192</name>
</gene>
<proteinExistence type="predicted"/>
<keyword evidence="1" id="KW-0812">Transmembrane</keyword>